<accession>A0A6H3NSX1</accession>
<gene>
    <name evidence="2" type="ORF">EHR08_11365</name>
</gene>
<evidence type="ECO:0000313" key="2">
    <source>
        <dbReference type="EMBL" id="TGN13453.1"/>
    </source>
</evidence>
<dbReference type="Pfam" id="PF20279">
    <property type="entry name" value="CTD12"/>
    <property type="match status" value="1"/>
</dbReference>
<dbReference type="EMBL" id="RQHU01000014">
    <property type="protein sequence ID" value="TGN13453.1"/>
    <property type="molecule type" value="Genomic_DNA"/>
</dbReference>
<dbReference type="AlphaFoldDB" id="A0A6H3NSX1"/>
<dbReference type="InterPro" id="IPR046917">
    <property type="entry name" value="ABC-3C_CTD12"/>
</dbReference>
<feature type="domain" description="ABC-three component systems C-terminal" evidence="1">
    <location>
        <begin position="189"/>
        <end position="306"/>
    </location>
</feature>
<keyword evidence="3" id="KW-1185">Reference proteome</keyword>
<evidence type="ECO:0000259" key="1">
    <source>
        <dbReference type="Pfam" id="PF20279"/>
    </source>
</evidence>
<sequence length="309" mass="36315">MDYRLENLSEDEFEKLVNVLCQKILGTGTVSFTKGRDGGRDGRFIGTANSYPSNVSPWKGKFIIQSKHTNDYQASCSDNTFYENKTSIIKLEIEKIKNLESKNEIDNYLLFTNRKETEMRENAVKYIKSETGLENVEIVGKDTIESWLSQNISIVKQFGLDKFTLPFDFYENDIKELIKIFHETTPIYKNVVLVVDRPAIEDKNKINNLDSSYFENILIDDLNKYHHKILDFLNDPKNEVYAGFYEETSVELKRVIELNIDKFENFKSVFGFMTSYILDKEPERLKKYRNIIPAFFHFMYYQCDIGREK</sequence>
<evidence type="ECO:0000313" key="3">
    <source>
        <dbReference type="Proteomes" id="UP000297649"/>
    </source>
</evidence>
<name>A0A6H3NSX1_9LEPT</name>
<dbReference type="RefSeq" id="WP_135781406.1">
    <property type="nucleotide sequence ID" value="NZ_RQHU01000014.1"/>
</dbReference>
<reference evidence="2" key="1">
    <citation type="journal article" date="2019" name="PLoS Negl. Trop. Dis.">
        <title>Revisiting the worldwide diversity of Leptospira species in the environment.</title>
        <authorList>
            <person name="Vincent A.T."/>
            <person name="Schiettekatte O."/>
            <person name="Bourhy P."/>
            <person name="Veyrier F.J."/>
            <person name="Picardeau M."/>
        </authorList>
    </citation>
    <scope>NUCLEOTIDE SEQUENCE [LARGE SCALE GENOMIC DNA]</scope>
    <source>
        <strain evidence="2">201601109</strain>
    </source>
</reference>
<dbReference type="Proteomes" id="UP000297649">
    <property type="component" value="Unassembled WGS sequence"/>
</dbReference>
<proteinExistence type="predicted"/>
<organism evidence="2 3">
    <name type="scientific">Leptospira bandrabouensis</name>
    <dbReference type="NCBI Taxonomy" id="2484903"/>
    <lineage>
        <taxon>Bacteria</taxon>
        <taxon>Pseudomonadati</taxon>
        <taxon>Spirochaetota</taxon>
        <taxon>Spirochaetia</taxon>
        <taxon>Leptospirales</taxon>
        <taxon>Leptospiraceae</taxon>
        <taxon>Leptospira</taxon>
    </lineage>
</organism>
<protein>
    <recommendedName>
        <fullName evidence="1">ABC-three component systems C-terminal domain-containing protein</fullName>
    </recommendedName>
</protein>
<comment type="caution">
    <text evidence="2">The sequence shown here is derived from an EMBL/GenBank/DDBJ whole genome shotgun (WGS) entry which is preliminary data.</text>
</comment>